<sequence>PISRLCCKRTNSSSSSNTYNGRPHLYCMRFATLKTTLPEKEVNATSNFCTADCCSSGVGGSAAATNINASNSNMTTATMSLPSTSSAASTSTATATMFRYQMQQQYHNHPHNHTRCYCMVQQVVPQFNGKTDVKKSFNSKRSLKATESVLRRNNIAKNLESKKRVVKMLSVLVLEFFICWTPLYVINTAAMYIGSAIYEYIDYKSISALQLLAYSSSCCNPITYCFMNANFRRAFWDTFKGMQWCGKRFQRKRSTAQSGANLCLAGSIRVNSCTVQTVIDSPRL</sequence>
<dbReference type="STRING" id="7375.A0A0L0CIG0"/>
<protein>
    <recommendedName>
        <fullName evidence="10">G-protein coupled receptors family 1 profile domain-containing protein</fullName>
    </recommendedName>
</protein>
<dbReference type="GO" id="GO:0005886">
    <property type="term" value="C:plasma membrane"/>
    <property type="evidence" value="ECO:0007669"/>
    <property type="project" value="TreeGrafter"/>
</dbReference>
<evidence type="ECO:0000256" key="6">
    <source>
        <dbReference type="ARBA" id="ARBA00023136"/>
    </source>
</evidence>
<evidence type="ECO:0000259" key="10">
    <source>
        <dbReference type="PROSITE" id="PS50262"/>
    </source>
</evidence>
<reference evidence="11 12" key="1">
    <citation type="journal article" date="2015" name="Nat. Commun.">
        <title>Lucilia cuprina genome unlocks parasitic fly biology to underpin future interventions.</title>
        <authorList>
            <person name="Anstead C.A."/>
            <person name="Korhonen P.K."/>
            <person name="Young N.D."/>
            <person name="Hall R.S."/>
            <person name="Jex A.R."/>
            <person name="Murali S.C."/>
            <person name="Hughes D.S."/>
            <person name="Lee S.F."/>
            <person name="Perry T."/>
            <person name="Stroehlein A.J."/>
            <person name="Ansell B.R."/>
            <person name="Breugelmans B."/>
            <person name="Hofmann A."/>
            <person name="Qu J."/>
            <person name="Dugan S."/>
            <person name="Lee S.L."/>
            <person name="Chao H."/>
            <person name="Dinh H."/>
            <person name="Han Y."/>
            <person name="Doddapaneni H.V."/>
            <person name="Worley K.C."/>
            <person name="Muzny D.M."/>
            <person name="Ioannidis P."/>
            <person name="Waterhouse R.M."/>
            <person name="Zdobnov E.M."/>
            <person name="James P.J."/>
            <person name="Bagnall N.H."/>
            <person name="Kotze A.C."/>
            <person name="Gibbs R.A."/>
            <person name="Richards S."/>
            <person name="Batterham P."/>
            <person name="Gasser R.B."/>
        </authorList>
    </citation>
    <scope>NUCLEOTIDE SEQUENCE [LARGE SCALE GENOMIC DNA]</scope>
    <source>
        <strain evidence="11 12">LS</strain>
        <tissue evidence="11">Full body</tissue>
    </source>
</reference>
<dbReference type="GO" id="GO:0008188">
    <property type="term" value="F:neuropeptide receptor activity"/>
    <property type="evidence" value="ECO:0007669"/>
    <property type="project" value="TreeGrafter"/>
</dbReference>
<dbReference type="Pfam" id="PF00001">
    <property type="entry name" value="7tm_1"/>
    <property type="match status" value="1"/>
</dbReference>
<dbReference type="Proteomes" id="UP000037069">
    <property type="component" value="Unassembled WGS sequence"/>
</dbReference>
<feature type="transmembrane region" description="Helical" evidence="9">
    <location>
        <begin position="165"/>
        <end position="185"/>
    </location>
</feature>
<evidence type="ECO:0000256" key="8">
    <source>
        <dbReference type="ARBA" id="ARBA00023224"/>
    </source>
</evidence>
<evidence type="ECO:0000256" key="2">
    <source>
        <dbReference type="ARBA" id="ARBA00010663"/>
    </source>
</evidence>
<evidence type="ECO:0000313" key="12">
    <source>
        <dbReference type="Proteomes" id="UP000037069"/>
    </source>
</evidence>
<keyword evidence="12" id="KW-1185">Reference proteome</keyword>
<keyword evidence="4 9" id="KW-1133">Transmembrane helix</keyword>
<dbReference type="AlphaFoldDB" id="A0A0L0CIG0"/>
<evidence type="ECO:0000256" key="7">
    <source>
        <dbReference type="ARBA" id="ARBA00023170"/>
    </source>
</evidence>
<feature type="non-terminal residue" evidence="11">
    <location>
        <position position="1"/>
    </location>
</feature>
<evidence type="ECO:0000313" key="11">
    <source>
        <dbReference type="EMBL" id="KNC32031.1"/>
    </source>
</evidence>
<dbReference type="Gene3D" id="1.20.1070.10">
    <property type="entry name" value="Rhodopsin 7-helix transmembrane proteins"/>
    <property type="match status" value="1"/>
</dbReference>
<dbReference type="InterPro" id="IPR000276">
    <property type="entry name" value="GPCR_Rhodpsn"/>
</dbReference>
<proteinExistence type="inferred from homology"/>
<keyword evidence="7" id="KW-0675">Receptor</keyword>
<comment type="similarity">
    <text evidence="2">Belongs to the G-protein coupled receptor 1 family.</text>
</comment>
<accession>A0A0L0CIG0</accession>
<dbReference type="EMBL" id="JRES01000348">
    <property type="protein sequence ID" value="KNC32031.1"/>
    <property type="molecule type" value="Genomic_DNA"/>
</dbReference>
<dbReference type="InterPro" id="IPR017452">
    <property type="entry name" value="GPCR_Rhodpsn_7TM"/>
</dbReference>
<comment type="subcellular location">
    <subcellularLocation>
        <location evidence="1">Membrane</location>
        <topology evidence="1">Multi-pass membrane protein</topology>
    </subcellularLocation>
</comment>
<feature type="domain" description="G-protein coupled receptors family 1 profile" evidence="10">
    <location>
        <begin position="150"/>
        <end position="224"/>
    </location>
</feature>
<dbReference type="PANTHER" id="PTHR24238">
    <property type="entry name" value="G-PROTEIN COUPLED RECEPTOR"/>
    <property type="match status" value="1"/>
</dbReference>
<dbReference type="PROSITE" id="PS50262">
    <property type="entry name" value="G_PROTEIN_RECEP_F1_2"/>
    <property type="match status" value="1"/>
</dbReference>
<dbReference type="PRINTS" id="PR00237">
    <property type="entry name" value="GPCRRHODOPSN"/>
</dbReference>
<keyword evidence="6 9" id="KW-0472">Membrane</keyword>
<evidence type="ECO:0000256" key="3">
    <source>
        <dbReference type="ARBA" id="ARBA00022692"/>
    </source>
</evidence>
<gene>
    <name evidence="11" type="ORF">FF38_11229</name>
</gene>
<evidence type="ECO:0000256" key="4">
    <source>
        <dbReference type="ARBA" id="ARBA00022989"/>
    </source>
</evidence>
<evidence type="ECO:0000256" key="1">
    <source>
        <dbReference type="ARBA" id="ARBA00004141"/>
    </source>
</evidence>
<keyword evidence="8" id="KW-0807">Transducer</keyword>
<comment type="caution">
    <text evidence="11">The sequence shown here is derived from an EMBL/GenBank/DDBJ whole genome shotgun (WGS) entry which is preliminary data.</text>
</comment>
<dbReference type="SUPFAM" id="SSF81321">
    <property type="entry name" value="Family A G protein-coupled receptor-like"/>
    <property type="match status" value="1"/>
</dbReference>
<dbReference type="OrthoDB" id="10037617at2759"/>
<organism evidence="11 12">
    <name type="scientific">Lucilia cuprina</name>
    <name type="common">Green bottle fly</name>
    <name type="synonym">Australian sheep blowfly</name>
    <dbReference type="NCBI Taxonomy" id="7375"/>
    <lineage>
        <taxon>Eukaryota</taxon>
        <taxon>Metazoa</taxon>
        <taxon>Ecdysozoa</taxon>
        <taxon>Arthropoda</taxon>
        <taxon>Hexapoda</taxon>
        <taxon>Insecta</taxon>
        <taxon>Pterygota</taxon>
        <taxon>Neoptera</taxon>
        <taxon>Endopterygota</taxon>
        <taxon>Diptera</taxon>
        <taxon>Brachycera</taxon>
        <taxon>Muscomorpha</taxon>
        <taxon>Oestroidea</taxon>
        <taxon>Calliphoridae</taxon>
        <taxon>Luciliinae</taxon>
        <taxon>Lucilia</taxon>
    </lineage>
</organism>
<evidence type="ECO:0000256" key="5">
    <source>
        <dbReference type="ARBA" id="ARBA00023040"/>
    </source>
</evidence>
<evidence type="ECO:0000256" key="9">
    <source>
        <dbReference type="SAM" id="Phobius"/>
    </source>
</evidence>
<dbReference type="PANTHER" id="PTHR24238:SF75">
    <property type="entry name" value="CHOLECYSTOKININ-LIKE RECEPTOR AT 17D1-RELATED"/>
    <property type="match status" value="1"/>
</dbReference>
<keyword evidence="5" id="KW-0297">G-protein coupled receptor</keyword>
<name>A0A0L0CIG0_LUCCU</name>
<keyword evidence="3 9" id="KW-0812">Transmembrane</keyword>